<dbReference type="RefSeq" id="XP_067717832.1">
    <property type="nucleotide sequence ID" value="XM_067861731.1"/>
</dbReference>
<dbReference type="GeneID" id="94197244"/>
<dbReference type="AlphaFoldDB" id="A0AAV4M192"/>
<gene>
    <name evidence="1" type="ORF">BcabD6B2_51980</name>
</gene>
<evidence type="ECO:0000313" key="2">
    <source>
        <dbReference type="Proteomes" id="UP001497744"/>
    </source>
</evidence>
<evidence type="ECO:0000313" key="1">
    <source>
        <dbReference type="EMBL" id="GIX65763.1"/>
    </source>
</evidence>
<dbReference type="EMBL" id="BPLF01000005">
    <property type="protein sequence ID" value="GIX65763.1"/>
    <property type="molecule type" value="Genomic_DNA"/>
</dbReference>
<organism evidence="1 2">
    <name type="scientific">Babesia caballi</name>
    <dbReference type="NCBI Taxonomy" id="5871"/>
    <lineage>
        <taxon>Eukaryota</taxon>
        <taxon>Sar</taxon>
        <taxon>Alveolata</taxon>
        <taxon>Apicomplexa</taxon>
        <taxon>Aconoidasida</taxon>
        <taxon>Piroplasmida</taxon>
        <taxon>Babesiidae</taxon>
        <taxon>Babesia</taxon>
    </lineage>
</organism>
<accession>A0AAV4M192</accession>
<sequence length="728" mass="81522">MRPDPGHSEPLVQVVRRVNDLALHLLFGDDWNDDDLDFRDLGRDHQPLVITMDHDGHADAPGGEAPAGLVGELLRPVFVLEYNVEHFREVGAEQVRRRRLNAPTASRYVRLYGHGALATGKPLFDALLAGYDRHGEELLVELLVEPQDGHDSFHGFLLALVRRVPLLPQELTTSEKWRGLLELPPHNRAPLVQLQRQIPVRTDPLGVLRVHDRFARWPDCDGLDEVRVPVLGHPRNLRAETLDVVLFRLQLGLGDEHGEVAVLHPFLQTGDTRRRRAHLLDALVEPLLEYLPYVVAARQVNVAPRYVVVLHHTAAHNRLRVPLWEVFAFLDGYAQNVALLVPRGASLRHGRRSIPRCLLIATCCDEGGFMLVFLEEANQVVRRYAYARGVVQRVRHDLRLASNALVQQDLDLVPAVVSTPKPRDSLLVVDDREGVQVPALHAHDFFHALLGGHPQLFDIDLLAEVLEVDLRVLRPLGTLDVAKRVYRPDVHVATCSGALLRPVPFGGQVDVPRDQVGRPEAAANPLHHVRRDAHVWADYGASGDDRAVLDSGAVHDDRLLHDAVAPDGHIVEYYAPIDNRPAAYPHVLPHYAAGNRREEVLVFAEGREKGAVVAKNGLLVHHRPAMRVVHHRSLMHECLPAMEPRDVGHVDGIVVFGRGYSQRRRVVGEHHVSLENRDVYLVRFELSRQAVVDVVVHFDVLEPVGEVLGNLLVADVYARLTKVVSDRL</sequence>
<name>A0AAV4M192_BABCB</name>
<keyword evidence="2" id="KW-1185">Reference proteome</keyword>
<comment type="caution">
    <text evidence="1">The sequence shown here is derived from an EMBL/GenBank/DDBJ whole genome shotgun (WGS) entry which is preliminary data.</text>
</comment>
<reference evidence="1 2" key="1">
    <citation type="submission" date="2021-06" db="EMBL/GenBank/DDBJ databases">
        <title>Genome sequence of Babesia caballi.</title>
        <authorList>
            <person name="Yamagishi J."/>
            <person name="Kidaka T."/>
            <person name="Ochi A."/>
        </authorList>
    </citation>
    <scope>NUCLEOTIDE SEQUENCE [LARGE SCALE GENOMIC DNA]</scope>
    <source>
        <strain evidence="1">USDA-D6B2</strain>
    </source>
</reference>
<protein>
    <submittedName>
        <fullName evidence="1">Uncharacterized protein</fullName>
    </submittedName>
</protein>
<dbReference type="Proteomes" id="UP001497744">
    <property type="component" value="Unassembled WGS sequence"/>
</dbReference>
<proteinExistence type="predicted"/>